<keyword evidence="2" id="KW-1185">Reference proteome</keyword>
<evidence type="ECO:0000313" key="2">
    <source>
        <dbReference type="Proteomes" id="UP001329825"/>
    </source>
</evidence>
<organism evidence="1 2">
    <name type="scientific">Kwoniella shivajii</name>
    <dbReference type="NCBI Taxonomy" id="564305"/>
    <lineage>
        <taxon>Eukaryota</taxon>
        <taxon>Fungi</taxon>
        <taxon>Dikarya</taxon>
        <taxon>Basidiomycota</taxon>
        <taxon>Agaricomycotina</taxon>
        <taxon>Tremellomycetes</taxon>
        <taxon>Tremellales</taxon>
        <taxon>Cryptococcaceae</taxon>
        <taxon>Kwoniella</taxon>
    </lineage>
</organism>
<sequence length="306" mass="34179">MNDTSRQNPTFRADQSWKHLGKFDRYTVKKPIDEGDTRTNSIIKVYHVSAASGENQTEEEFLQSMRQVTTNDDTLHITFASPVGGKGSSIPRFSEITLTIPDLHINKEDASRTLTNKLISEGKSPLNGIRFSDHSQIPQTHTTDECDGIAYSRVLRERDSETELQKDLNYQSTFDVYSGRVRLTGPHRGVMALASASTDLLIPYIKSSRLQEVYGQVESFPIGRSTSGAARDSPYILSMQKSSCPFTITVTDTDGTHYDEERMIATSSLDRHDTRLLASEDTKGLCSWSAVALSDDGNTLTQHYRI</sequence>
<reference evidence="1 2" key="1">
    <citation type="submission" date="2024-01" db="EMBL/GenBank/DDBJ databases">
        <title>Comparative genomics of Cryptococcus and Kwoniella reveals pathogenesis evolution and contrasting modes of karyotype evolution via chromosome fusion or intercentromeric recombination.</title>
        <authorList>
            <person name="Coelho M.A."/>
            <person name="David-Palma M."/>
            <person name="Shea T."/>
            <person name="Bowers K."/>
            <person name="McGinley-Smith S."/>
            <person name="Mohammad A.W."/>
            <person name="Gnirke A."/>
            <person name="Yurkov A.M."/>
            <person name="Nowrousian M."/>
            <person name="Sun S."/>
            <person name="Cuomo C.A."/>
            <person name="Heitman J."/>
        </authorList>
    </citation>
    <scope>NUCLEOTIDE SEQUENCE [LARGE SCALE GENOMIC DNA]</scope>
    <source>
        <strain evidence="1">CBS 11374</strain>
    </source>
</reference>
<protein>
    <submittedName>
        <fullName evidence="1">Uncharacterized protein</fullName>
    </submittedName>
</protein>
<evidence type="ECO:0000313" key="1">
    <source>
        <dbReference type="EMBL" id="WRT69504.1"/>
    </source>
</evidence>
<proteinExistence type="predicted"/>
<dbReference type="Proteomes" id="UP001329825">
    <property type="component" value="Chromosome 9"/>
</dbReference>
<gene>
    <name evidence="1" type="ORF">IL334_006490</name>
</gene>
<accession>A0ABZ1D644</accession>
<dbReference type="RefSeq" id="XP_062794243.1">
    <property type="nucleotide sequence ID" value="XM_062938192.1"/>
</dbReference>
<dbReference type="GeneID" id="87958620"/>
<dbReference type="EMBL" id="CP141889">
    <property type="protein sequence ID" value="WRT69504.1"/>
    <property type="molecule type" value="Genomic_DNA"/>
</dbReference>
<name>A0ABZ1D644_9TREE</name>